<evidence type="ECO:0000313" key="2">
    <source>
        <dbReference type="EMBL" id="TXG47367.1"/>
    </source>
</evidence>
<feature type="region of interest" description="Disordered" evidence="1">
    <location>
        <begin position="77"/>
        <end position="96"/>
    </location>
</feature>
<name>A0A5C7GSC8_9ROSI</name>
<feature type="region of interest" description="Disordered" evidence="1">
    <location>
        <begin position="26"/>
        <end position="55"/>
    </location>
</feature>
<evidence type="ECO:0000256" key="1">
    <source>
        <dbReference type="SAM" id="MobiDB-lite"/>
    </source>
</evidence>
<protein>
    <submittedName>
        <fullName evidence="2">Uncharacterized protein</fullName>
    </submittedName>
</protein>
<gene>
    <name evidence="2" type="ORF">EZV62_026661</name>
</gene>
<sequence>MSFGKNLALNNSCCWRHRRRVRATSAASSSDVGGEFERRRRRVRATSTASSSHVDGEFERRRRGWIDDVDEDGSTIDDAAVGVRDRRRSAADEDGRRSATAKSSIIVVLVVVRAGTLRSPIATALDCTIPNSDLGSLGLELDLSQPIDETTRTKFREISKRLEEGLFKAAHTKEDYMNMETLEPRLSSLIKGRSGNNHNQRHQQLVNSTSSIATMIPTPGMTHSGNSPMMVASSIDSSMIAASGGNTIPPATVTTGSLLSTGGIQSRSFNRSDEEDHVNMDELNEDVSNLNIDVAINST</sequence>
<dbReference type="AlphaFoldDB" id="A0A5C7GSC8"/>
<dbReference type="OrthoDB" id="1751500at2759"/>
<proteinExistence type="predicted"/>
<dbReference type="Proteomes" id="UP000323000">
    <property type="component" value="Chromosome 13"/>
</dbReference>
<dbReference type="EMBL" id="VAHF01000013">
    <property type="protein sequence ID" value="TXG47367.1"/>
    <property type="molecule type" value="Genomic_DNA"/>
</dbReference>
<keyword evidence="3" id="KW-1185">Reference proteome</keyword>
<comment type="caution">
    <text evidence="2">The sequence shown here is derived from an EMBL/GenBank/DDBJ whole genome shotgun (WGS) entry which is preliminary data.</text>
</comment>
<organism evidence="2 3">
    <name type="scientific">Acer yangbiense</name>
    <dbReference type="NCBI Taxonomy" id="1000413"/>
    <lineage>
        <taxon>Eukaryota</taxon>
        <taxon>Viridiplantae</taxon>
        <taxon>Streptophyta</taxon>
        <taxon>Embryophyta</taxon>
        <taxon>Tracheophyta</taxon>
        <taxon>Spermatophyta</taxon>
        <taxon>Magnoliopsida</taxon>
        <taxon>eudicotyledons</taxon>
        <taxon>Gunneridae</taxon>
        <taxon>Pentapetalae</taxon>
        <taxon>rosids</taxon>
        <taxon>malvids</taxon>
        <taxon>Sapindales</taxon>
        <taxon>Sapindaceae</taxon>
        <taxon>Hippocastanoideae</taxon>
        <taxon>Acereae</taxon>
        <taxon>Acer</taxon>
    </lineage>
</organism>
<evidence type="ECO:0000313" key="3">
    <source>
        <dbReference type="Proteomes" id="UP000323000"/>
    </source>
</evidence>
<reference evidence="3" key="1">
    <citation type="journal article" date="2019" name="Gigascience">
        <title>De novo genome assembly of the endangered Acer yangbiense, a plant species with extremely small populations endemic to Yunnan Province, China.</title>
        <authorList>
            <person name="Yang J."/>
            <person name="Wariss H.M."/>
            <person name="Tao L."/>
            <person name="Zhang R."/>
            <person name="Yun Q."/>
            <person name="Hollingsworth P."/>
            <person name="Dao Z."/>
            <person name="Luo G."/>
            <person name="Guo H."/>
            <person name="Ma Y."/>
            <person name="Sun W."/>
        </authorList>
    </citation>
    <scope>NUCLEOTIDE SEQUENCE [LARGE SCALE GENOMIC DNA]</scope>
    <source>
        <strain evidence="3">cv. Malutang</strain>
    </source>
</reference>
<accession>A0A5C7GSC8</accession>